<sequence length="117" mass="12502">MMKKLLIYVGIVSVALLLGAMGGIQYVNEQLGLSSPKPLEVQEVKTSDQVVNQKVIASVDLVQKSEATNTETPQNFFSESAMAGATSLENLTRKGLSSLVGAIEGLNGRSQESEMEE</sequence>
<proteinExistence type="predicted"/>
<evidence type="ECO:0000313" key="1">
    <source>
        <dbReference type="EMBL" id="MEN0643080.1"/>
    </source>
</evidence>
<reference evidence="1 2" key="1">
    <citation type="submission" date="2024-03" db="EMBL/GenBank/DDBJ databases">
        <title>Bacilli Hybrid Assemblies.</title>
        <authorList>
            <person name="Kovac J."/>
        </authorList>
    </citation>
    <scope>NUCLEOTIDE SEQUENCE [LARGE SCALE GENOMIC DNA]</scope>
    <source>
        <strain evidence="1 2">FSL R7-0666</strain>
    </source>
</reference>
<evidence type="ECO:0000313" key="2">
    <source>
        <dbReference type="Proteomes" id="UP001418796"/>
    </source>
</evidence>
<name>A0ABU9VHG0_9BACI</name>
<organism evidence="1 2">
    <name type="scientific">Alkalicoccobacillus gibsonii</name>
    <dbReference type="NCBI Taxonomy" id="79881"/>
    <lineage>
        <taxon>Bacteria</taxon>
        <taxon>Bacillati</taxon>
        <taxon>Bacillota</taxon>
        <taxon>Bacilli</taxon>
        <taxon>Bacillales</taxon>
        <taxon>Bacillaceae</taxon>
        <taxon>Alkalicoccobacillus</taxon>
    </lineage>
</organism>
<gene>
    <name evidence="1" type="ORF">MKY91_07965</name>
</gene>
<dbReference type="RefSeq" id="WP_343130078.1">
    <property type="nucleotide sequence ID" value="NZ_JBCITK010000001.1"/>
</dbReference>
<keyword evidence="2" id="KW-1185">Reference proteome</keyword>
<protein>
    <recommendedName>
        <fullName evidence="3">DUF3679 domain-containing protein</fullName>
    </recommendedName>
</protein>
<accession>A0ABU9VHG0</accession>
<dbReference type="EMBL" id="JBCITK010000001">
    <property type="protein sequence ID" value="MEN0643080.1"/>
    <property type="molecule type" value="Genomic_DNA"/>
</dbReference>
<evidence type="ECO:0008006" key="3">
    <source>
        <dbReference type="Google" id="ProtNLM"/>
    </source>
</evidence>
<dbReference type="Proteomes" id="UP001418796">
    <property type="component" value="Unassembled WGS sequence"/>
</dbReference>
<comment type="caution">
    <text evidence="1">The sequence shown here is derived from an EMBL/GenBank/DDBJ whole genome shotgun (WGS) entry which is preliminary data.</text>
</comment>